<protein>
    <recommendedName>
        <fullName evidence="2">DUF1618 domain-containing protein</fullName>
    </recommendedName>
</protein>
<organism evidence="3">
    <name type="scientific">Brachypodium distachyon</name>
    <name type="common">Purple false brome</name>
    <name type="synonym">Trachynia distachya</name>
    <dbReference type="NCBI Taxonomy" id="15368"/>
    <lineage>
        <taxon>Eukaryota</taxon>
        <taxon>Viridiplantae</taxon>
        <taxon>Streptophyta</taxon>
        <taxon>Embryophyta</taxon>
        <taxon>Tracheophyta</taxon>
        <taxon>Spermatophyta</taxon>
        <taxon>Magnoliopsida</taxon>
        <taxon>Liliopsida</taxon>
        <taxon>Poales</taxon>
        <taxon>Poaceae</taxon>
        <taxon>BOP clade</taxon>
        <taxon>Pooideae</taxon>
        <taxon>Stipodae</taxon>
        <taxon>Brachypodieae</taxon>
        <taxon>Brachypodium</taxon>
    </lineage>
</organism>
<evidence type="ECO:0000313" key="3">
    <source>
        <dbReference type="EMBL" id="KQJ86244.1"/>
    </source>
</evidence>
<gene>
    <name evidence="3" type="ORF">BRADI_4g04224v3</name>
</gene>
<reference evidence="4" key="3">
    <citation type="submission" date="2018-08" db="UniProtKB">
        <authorList>
            <consortium name="EnsemblPlants"/>
        </authorList>
    </citation>
    <scope>IDENTIFICATION</scope>
    <source>
        <strain evidence="4">cv. Bd21</strain>
    </source>
</reference>
<feature type="region of interest" description="Disordered" evidence="1">
    <location>
        <begin position="153"/>
        <end position="179"/>
    </location>
</feature>
<name>A0A0Q3EIN9_BRADI</name>
<evidence type="ECO:0000313" key="4">
    <source>
        <dbReference type="EnsemblPlants" id="KQJ86244"/>
    </source>
</evidence>
<keyword evidence="5" id="KW-1185">Reference proteome</keyword>
<evidence type="ECO:0000259" key="2">
    <source>
        <dbReference type="Pfam" id="PF07762"/>
    </source>
</evidence>
<dbReference type="InterPro" id="IPR011676">
    <property type="entry name" value="DUF1618"/>
</dbReference>
<sequence length="573" mass="65143">MKDLKFRFLPPHYDSGDARPCFSLLEKHAYLVRRQNATTAACDLDSGRIQATFCAAHPPRASYLCIHATGLGRTKLRAEPQILATEGPLAVIRVVVNRRKSFVEVEYFVYHAGSSSSEGRRPPSLKRIPNPAPYFFFNENTVAIVRHCPRQASTRRRPGGLSACALRPNRRDSKEEEDHDCGDCNYIIAALRNDGSNTRAPYQLCRYHSKTETWSPPEPMETEWEHGPYPSGSACKAITIGGEQGTVAWVDLNKGVRGIIFCDVLTITDSSPRPPVLRCLDMPPKIKTFSGRSYYVREIDLVDGFIVYIELQIRDLAPDTPTDEYVWMASTCKFKIDSSLPFSSIQWQRGCKLGSSEVNKSMRDKLKLRDAETICKIGLPVLSLHEDGIVYILTTLFREKRHTKSWVLAIDMKKKMVQELDEFENNRKVYLFGGFLIPTRITKYLQLDPDTTKQNHKRQKMMLQRHSCVDLPGVSIESHSDMELDDDEEEEEEEEEDNEPSLPEPEAQTPEELALELACKPWLLNLEELVLEKSGKSWNEILQSRGSAVPVSEGEVEDVEEASKKPRTYDWIV</sequence>
<feature type="region of interest" description="Disordered" evidence="1">
    <location>
        <begin position="476"/>
        <end position="512"/>
    </location>
</feature>
<dbReference type="EnsemblPlants" id="KQJ86244">
    <property type="protein sequence ID" value="KQJ86244"/>
    <property type="gene ID" value="BRADI_4g04224v3"/>
</dbReference>
<dbReference type="EMBL" id="CM000883">
    <property type="protein sequence ID" value="KQJ86244.1"/>
    <property type="molecule type" value="Genomic_DNA"/>
</dbReference>
<dbReference type="Proteomes" id="UP000008810">
    <property type="component" value="Chromosome 4"/>
</dbReference>
<evidence type="ECO:0000313" key="5">
    <source>
        <dbReference type="Proteomes" id="UP000008810"/>
    </source>
</evidence>
<dbReference type="Gramene" id="KQJ86244">
    <property type="protein sequence ID" value="KQJ86244"/>
    <property type="gene ID" value="BRADI_4g04224v3"/>
</dbReference>
<reference evidence="3 4" key="1">
    <citation type="journal article" date="2010" name="Nature">
        <title>Genome sequencing and analysis of the model grass Brachypodium distachyon.</title>
        <authorList>
            <consortium name="International Brachypodium Initiative"/>
        </authorList>
    </citation>
    <scope>NUCLEOTIDE SEQUENCE [LARGE SCALE GENOMIC DNA]</scope>
    <source>
        <strain evidence="3 4">Bd21</strain>
    </source>
</reference>
<dbReference type="KEGG" id="bdi:100843826"/>
<dbReference type="OrthoDB" id="681064at2759"/>
<dbReference type="Pfam" id="PF07762">
    <property type="entry name" value="DUF1618"/>
    <property type="match status" value="1"/>
</dbReference>
<feature type="domain" description="DUF1618" evidence="2">
    <location>
        <begin position="249"/>
        <end position="391"/>
    </location>
</feature>
<evidence type="ECO:0000256" key="1">
    <source>
        <dbReference type="SAM" id="MobiDB-lite"/>
    </source>
</evidence>
<dbReference type="PANTHER" id="PTHR33074">
    <property type="entry name" value="EXPRESSED PROTEIN-RELATED"/>
    <property type="match status" value="1"/>
</dbReference>
<dbReference type="PANTHER" id="PTHR33074:SF98">
    <property type="entry name" value="C2H2-TYPE DOMAIN-CONTAINING PROTEIN"/>
    <property type="match status" value="1"/>
</dbReference>
<dbReference type="AlphaFoldDB" id="A0A0Q3EIN9"/>
<feature type="compositionally biased region" description="Acidic residues" evidence="1">
    <location>
        <begin position="483"/>
        <end position="499"/>
    </location>
</feature>
<feature type="region of interest" description="Disordered" evidence="1">
    <location>
        <begin position="545"/>
        <end position="567"/>
    </location>
</feature>
<reference evidence="3" key="2">
    <citation type="submission" date="2017-06" db="EMBL/GenBank/DDBJ databases">
        <title>WGS assembly of Brachypodium distachyon.</title>
        <authorList>
            <consortium name="The International Brachypodium Initiative"/>
            <person name="Lucas S."/>
            <person name="Harmon-Smith M."/>
            <person name="Lail K."/>
            <person name="Tice H."/>
            <person name="Grimwood J."/>
            <person name="Bruce D."/>
            <person name="Barry K."/>
            <person name="Shu S."/>
            <person name="Lindquist E."/>
            <person name="Wang M."/>
            <person name="Pitluck S."/>
            <person name="Vogel J.P."/>
            <person name="Garvin D.F."/>
            <person name="Mockler T.C."/>
            <person name="Schmutz J."/>
            <person name="Rokhsar D."/>
            <person name="Bevan M.W."/>
        </authorList>
    </citation>
    <scope>NUCLEOTIDE SEQUENCE</scope>
    <source>
        <strain evidence="3">Bd21</strain>
    </source>
</reference>
<accession>A0A0Q3EIN9</accession>
<proteinExistence type="predicted"/>